<feature type="signal peptide" evidence="1">
    <location>
        <begin position="1"/>
        <end position="18"/>
    </location>
</feature>
<evidence type="ECO:0000313" key="3">
    <source>
        <dbReference type="EMBL" id="KAA8661687.1"/>
    </source>
</evidence>
<proteinExistence type="predicted"/>
<comment type="caution">
    <text evidence="2">The sequence shown here is derived from an EMBL/GenBank/DDBJ whole genome shotgun (WGS) entry which is preliminary data.</text>
</comment>
<dbReference type="InterPro" id="IPR022293">
    <property type="entry name" value="Integrating-conj_element"/>
</dbReference>
<name>A0A3Z4JSP5_SALER</name>
<dbReference type="EMBL" id="VXJW01000022">
    <property type="protein sequence ID" value="KAA8661687.1"/>
    <property type="molecule type" value="Genomic_DNA"/>
</dbReference>
<keyword evidence="1" id="KW-0732">Signal</keyword>
<dbReference type="AlphaFoldDB" id="A0A3Z4JSP5"/>
<feature type="chain" id="PRO_5036102218" evidence="1">
    <location>
        <begin position="19"/>
        <end position="218"/>
    </location>
</feature>
<gene>
    <name evidence="2" type="ORF">AHX45_21665</name>
    <name evidence="3" type="ORF">F4V61_21590</name>
</gene>
<protein>
    <submittedName>
        <fullName evidence="2">TIGR03759 family integrating conjugative element protein</fullName>
    </submittedName>
</protein>
<dbReference type="EMBL" id="AAMGFJ010000047">
    <property type="protein sequence ID" value="EDH0572642.1"/>
    <property type="molecule type" value="Genomic_DNA"/>
</dbReference>
<evidence type="ECO:0000313" key="2">
    <source>
        <dbReference type="EMBL" id="EDH0572642.1"/>
    </source>
</evidence>
<dbReference type="Proteomes" id="UP000322837">
    <property type="component" value="Unassembled WGS sequence"/>
</dbReference>
<dbReference type="NCBIfam" id="TIGR03759">
    <property type="entry name" value="conj_TIGR03759"/>
    <property type="match status" value="1"/>
</dbReference>
<reference evidence="2" key="1">
    <citation type="submission" date="2018-07" db="EMBL/GenBank/DDBJ databases">
        <authorList>
            <consortium name="GenomeTrakr network: Whole genome sequencing for foodborne pathogen traceback"/>
        </authorList>
    </citation>
    <scope>NUCLEOTIDE SEQUENCE</scope>
    <source>
        <strain evidence="2">FDA00001204</strain>
    </source>
</reference>
<accession>A0A3Z4JSP5</accession>
<sequence length="218" mass="25412">MRCYVLALFAILPTLLFASPQQTRIEEQAITHTQAQQWGLTDSEWQRYQQLRQGERGIWSPGLDPLTTLGVEANNDAERQRYAELLARKEHQRVEKELAFQRAYNQAWKQLYPTLTPIRSIVQPRLALFVSEKCPACETLARELINDDRPLDIWLINSRNDDASLQRWAQRQHIDMRKVERGQITLNHDNGRWQRLGGGKLPLLLEQQGEQWHPVSAP</sequence>
<dbReference type="RefSeq" id="WP_079828804.1">
    <property type="nucleotide sequence ID" value="NZ_CBCSDD010000092.1"/>
</dbReference>
<evidence type="ECO:0000256" key="1">
    <source>
        <dbReference type="SAM" id="SignalP"/>
    </source>
</evidence>
<organism evidence="2">
    <name type="scientific">Salmonella enterica subsp. arizonae</name>
    <dbReference type="NCBI Taxonomy" id="59203"/>
    <lineage>
        <taxon>Bacteria</taxon>
        <taxon>Pseudomonadati</taxon>
        <taxon>Pseudomonadota</taxon>
        <taxon>Gammaproteobacteria</taxon>
        <taxon>Enterobacterales</taxon>
        <taxon>Enterobacteriaceae</taxon>
        <taxon>Salmonella</taxon>
    </lineage>
</organism>
<reference evidence="3 4" key="2">
    <citation type="submission" date="2019-09" db="EMBL/GenBank/DDBJ databases">
        <title>Draft genome sequence of various Type strains from the CCUG.</title>
        <authorList>
            <person name="Pineiro-Iglesias B."/>
            <person name="Tunovic T."/>
            <person name="Unosson C."/>
            <person name="Inganas E."/>
            <person name="Ohlen M."/>
            <person name="Cardew S."/>
            <person name="Jensie-Markopoulos S."/>
            <person name="Salva-Serra F."/>
            <person name="Jaen-Luchoro D."/>
            <person name="Karlsson R."/>
            <person name="Svensson-Stadler L."/>
            <person name="Chun J."/>
            <person name="Moore E."/>
        </authorList>
    </citation>
    <scope>NUCLEOTIDE SEQUENCE [LARGE SCALE GENOMIC DNA]</scope>
    <source>
        <strain evidence="3 4">CCUG 6322T</strain>
    </source>
</reference>
<evidence type="ECO:0000313" key="4">
    <source>
        <dbReference type="Proteomes" id="UP000322837"/>
    </source>
</evidence>